<protein>
    <submittedName>
        <fullName evidence="2">Wzy</fullName>
    </submittedName>
</protein>
<dbReference type="Pfam" id="PF14897">
    <property type="entry name" value="EpsG"/>
    <property type="match status" value="1"/>
</dbReference>
<feature type="transmembrane region" description="Helical" evidence="1">
    <location>
        <begin position="270"/>
        <end position="287"/>
    </location>
</feature>
<dbReference type="InterPro" id="IPR049458">
    <property type="entry name" value="EpsG-like"/>
</dbReference>
<feature type="transmembrane region" description="Helical" evidence="1">
    <location>
        <begin position="241"/>
        <end position="263"/>
    </location>
</feature>
<keyword evidence="1" id="KW-0472">Membrane</keyword>
<dbReference type="AlphaFoldDB" id="A0A385JP29"/>
<evidence type="ECO:0000256" key="1">
    <source>
        <dbReference type="SAM" id="Phobius"/>
    </source>
</evidence>
<feature type="transmembrane region" description="Helical" evidence="1">
    <location>
        <begin position="93"/>
        <end position="110"/>
    </location>
</feature>
<sequence length="361" mass="42315">MIFHFIIYNFILLFSTFFAYLYSKENNKALSYFFILTSLLIIIIPTILRYDVGPDYKGYIGIFTEIQKGIDKPWYVEYLFYYMSNLFSFSKHGYVYVLGGYFICSIILILNLSSKNNIHYVLLFFITLNVGYFTFDDQVRQALAMSIFAYSMKYIKSNEFIKYTIICLIASICHTSALLMIPFFYIVKIKWPKHIMLIIILVSIISFYLGWINIVIKQLFSILPIYKNYAYNNNYTNVGEAVGSGLGVLLNVFIFSICILSSNKKINYKLVNFIFFGIILLLISSGNLNISRMSKYFLIFSIFVLADILSTSKDILFKISITIFLILFFQISIYKRHAVNLEYQSIFNVNYEHNITRDRDY</sequence>
<feature type="transmembrane region" description="Helical" evidence="1">
    <location>
        <begin position="6"/>
        <end position="22"/>
    </location>
</feature>
<proteinExistence type="predicted"/>
<feature type="transmembrane region" description="Helical" evidence="1">
    <location>
        <begin position="316"/>
        <end position="334"/>
    </location>
</feature>
<feature type="transmembrane region" description="Helical" evidence="1">
    <location>
        <begin position="29"/>
        <end position="48"/>
    </location>
</feature>
<feature type="transmembrane region" description="Helical" evidence="1">
    <location>
        <begin position="194"/>
        <end position="216"/>
    </location>
</feature>
<name>A0A385JP29_9GAMM</name>
<evidence type="ECO:0000313" key="2">
    <source>
        <dbReference type="EMBL" id="AXZ00047.1"/>
    </source>
</evidence>
<keyword evidence="1" id="KW-0812">Transmembrane</keyword>
<reference evidence="2" key="1">
    <citation type="journal article" date="2017" name="PLoS ONE">
        <title>Genetic diversity of the O antigens of Proteus species and the development of a suspension array for molecular serotyping.</title>
        <authorList>
            <person name="Yu X."/>
            <person name="Torzewska A."/>
            <person name="Zhang X."/>
            <person name="Yin Z."/>
            <person name="Drzewiecka D."/>
            <person name="Cao H."/>
            <person name="Liu B."/>
            <person name="Knirel Y.A."/>
            <person name="Rozalski A."/>
            <person name="Wang L."/>
        </authorList>
    </citation>
    <scope>NUCLEOTIDE SEQUENCE</scope>
    <source>
        <strain evidence="2">G2669</strain>
    </source>
</reference>
<feature type="transmembrane region" description="Helical" evidence="1">
    <location>
        <begin position="117"/>
        <end position="135"/>
    </location>
</feature>
<accession>A0A385JP29</accession>
<dbReference type="EMBL" id="KY710733">
    <property type="protein sequence ID" value="AXZ00047.1"/>
    <property type="molecule type" value="Genomic_DNA"/>
</dbReference>
<feature type="transmembrane region" description="Helical" evidence="1">
    <location>
        <begin position="160"/>
        <end position="187"/>
    </location>
</feature>
<keyword evidence="1" id="KW-1133">Transmembrane helix</keyword>
<organism evidence="2">
    <name type="scientific">Proteus penneri</name>
    <dbReference type="NCBI Taxonomy" id="102862"/>
    <lineage>
        <taxon>Bacteria</taxon>
        <taxon>Pseudomonadati</taxon>
        <taxon>Pseudomonadota</taxon>
        <taxon>Gammaproteobacteria</taxon>
        <taxon>Enterobacterales</taxon>
        <taxon>Morganellaceae</taxon>
        <taxon>Proteus</taxon>
    </lineage>
</organism>